<reference evidence="3" key="1">
    <citation type="submission" date="2024-04" db="EMBL/GenBank/DDBJ databases">
        <authorList>
            <person name="Shaw F."/>
            <person name="Minotto A."/>
        </authorList>
    </citation>
    <scope>NUCLEOTIDE SEQUENCE [LARGE SCALE GENOMIC DNA]</scope>
</reference>
<dbReference type="Proteomes" id="UP001497453">
    <property type="component" value="Chromosome 1"/>
</dbReference>
<dbReference type="EMBL" id="OZ037944">
    <property type="protein sequence ID" value="CAL1694456.1"/>
    <property type="molecule type" value="Genomic_DNA"/>
</dbReference>
<evidence type="ECO:0000313" key="3">
    <source>
        <dbReference type="Proteomes" id="UP001497453"/>
    </source>
</evidence>
<name>A0ABP1CFP2_9APHY</name>
<dbReference type="InterPro" id="IPR001810">
    <property type="entry name" value="F-box_dom"/>
</dbReference>
<dbReference type="SMART" id="SM00256">
    <property type="entry name" value="FBOX"/>
    <property type="match status" value="1"/>
</dbReference>
<feature type="domain" description="F-box" evidence="1">
    <location>
        <begin position="15"/>
        <end position="64"/>
    </location>
</feature>
<protein>
    <recommendedName>
        <fullName evidence="1">F-box domain-containing protein</fullName>
    </recommendedName>
</protein>
<accession>A0ABP1CFP2</accession>
<sequence length="632" mass="73499">MPYRRTNLRGRRGSLQELPHMPLDIVFEVFSYMQPMDLLNLARTNRPFRDLLMSRTSAQFWKAARRNVDGLPDCPPDLNEPAYANLCFDAHCHNCMKTNIQNVIWEFRTRYCSDCRKFMTAPQYSLIENNLDDPFDPLHIVVNLNINPKDEDDPVNRRVHSVDIDSFYEEFDRLPSDQKGALIQREDAENEQIVQHANLCYAWTEQWKASRAQEKEDAKNKRVVAIINKLIELGYTEELTYMSDPAIFEENPLLGLSAVRRPGPLTERSWQSIRKTVIELMDFYRGQLEVHEAGEYYRHRVEAVYNALAQFWTEYRLICPKLRDFVSTTQGRKMVEAEHIAITVEGLRPHLPAIVDEWKEDLVLQLNQLIREQWSSLPQYVNLTTLAVCSYFYCMPCYSKRPIPFPQVLVHECLSSRPPNLDEPDEDLYEAGMDKMLSYTKWTPRCLKSCVGHLHDIISACGQESTKVTPEEMDRLDIRLFCQKCSSMEPNVRKVFSWREAVSHVLLDHHGCDTSSEFWGRMPARHASLVLRLEARMNARLAEVLEQEPYWYCSHCPAFKKIGSAEMALQHVEEEHNIRDASEDNIFCSPDVKITHSHPIFLVSDAVRHRRGLGWEVVSALERKEAAIIDFA</sequence>
<proteinExistence type="predicted"/>
<evidence type="ECO:0000259" key="1">
    <source>
        <dbReference type="PROSITE" id="PS50181"/>
    </source>
</evidence>
<dbReference type="Pfam" id="PF00646">
    <property type="entry name" value="F-box"/>
    <property type="match status" value="1"/>
</dbReference>
<dbReference type="SUPFAM" id="SSF81383">
    <property type="entry name" value="F-box domain"/>
    <property type="match status" value="1"/>
</dbReference>
<dbReference type="InterPro" id="IPR036047">
    <property type="entry name" value="F-box-like_dom_sf"/>
</dbReference>
<gene>
    <name evidence="2" type="ORF">GFSPODELE1_LOCUS310</name>
</gene>
<dbReference type="CDD" id="cd09917">
    <property type="entry name" value="F-box_SF"/>
    <property type="match status" value="1"/>
</dbReference>
<evidence type="ECO:0000313" key="2">
    <source>
        <dbReference type="EMBL" id="CAL1694456.1"/>
    </source>
</evidence>
<organism evidence="2 3">
    <name type="scientific">Somion occarium</name>
    <dbReference type="NCBI Taxonomy" id="3059160"/>
    <lineage>
        <taxon>Eukaryota</taxon>
        <taxon>Fungi</taxon>
        <taxon>Dikarya</taxon>
        <taxon>Basidiomycota</taxon>
        <taxon>Agaricomycotina</taxon>
        <taxon>Agaricomycetes</taxon>
        <taxon>Polyporales</taxon>
        <taxon>Cerrenaceae</taxon>
        <taxon>Somion</taxon>
    </lineage>
</organism>
<dbReference type="PROSITE" id="PS50181">
    <property type="entry name" value="FBOX"/>
    <property type="match status" value="1"/>
</dbReference>
<keyword evidence="3" id="KW-1185">Reference proteome</keyword>